<dbReference type="GO" id="GO:0005524">
    <property type="term" value="F:ATP binding"/>
    <property type="evidence" value="ECO:0007669"/>
    <property type="project" value="UniProtKB-KW"/>
</dbReference>
<comment type="similarity">
    <text evidence="1">Belongs to the class-I aminoacyl-tRNA synthetase family.</text>
</comment>
<sequence length="132" mass="14974">LHKRIEEGNLDPKELTVAKEGQVKDFPNGIPECGADALCFALISYTTQSDKINLDIQRVMVYRQWCNKLWNVIQFSMSKLGADYVPPTNVNPNDLPFSCQLILLVLNRAIFKTIATLESYKFLDAASTVYSW</sequence>
<organism evidence="9 10">
    <name type="scientific">Quercus suber</name>
    <name type="common">Cork oak</name>
    <dbReference type="NCBI Taxonomy" id="58331"/>
    <lineage>
        <taxon>Eukaryota</taxon>
        <taxon>Viridiplantae</taxon>
        <taxon>Streptophyta</taxon>
        <taxon>Embryophyta</taxon>
        <taxon>Tracheophyta</taxon>
        <taxon>Spermatophyta</taxon>
        <taxon>Magnoliopsida</taxon>
        <taxon>eudicotyledons</taxon>
        <taxon>Gunneridae</taxon>
        <taxon>Pentapetalae</taxon>
        <taxon>rosids</taxon>
        <taxon>fabids</taxon>
        <taxon>Fagales</taxon>
        <taxon>Fagaceae</taxon>
        <taxon>Quercus</taxon>
    </lineage>
</organism>
<dbReference type="EMBL" id="PKMF04000481">
    <property type="protein sequence ID" value="KAK7829497.1"/>
    <property type="molecule type" value="Genomic_DNA"/>
</dbReference>
<keyword evidence="3 9" id="KW-0436">Ligase</keyword>
<dbReference type="Gene3D" id="1.10.730.10">
    <property type="entry name" value="Isoleucyl-tRNA Synthetase, Domain 1"/>
    <property type="match status" value="1"/>
</dbReference>
<dbReference type="InterPro" id="IPR002303">
    <property type="entry name" value="Valyl-tRNA_ligase"/>
</dbReference>
<dbReference type="SUPFAM" id="SSF47323">
    <property type="entry name" value="Anticodon-binding domain of a subclass of class I aminoacyl-tRNA synthetases"/>
    <property type="match status" value="1"/>
</dbReference>
<keyword evidence="6" id="KW-0648">Protein biosynthesis</keyword>
<dbReference type="AlphaFoldDB" id="A0AAW0JSF1"/>
<evidence type="ECO:0000256" key="8">
    <source>
        <dbReference type="ARBA" id="ARBA00029936"/>
    </source>
</evidence>
<reference evidence="9 10" key="1">
    <citation type="journal article" date="2018" name="Sci. Data">
        <title>The draft genome sequence of cork oak.</title>
        <authorList>
            <person name="Ramos A.M."/>
            <person name="Usie A."/>
            <person name="Barbosa P."/>
            <person name="Barros P.M."/>
            <person name="Capote T."/>
            <person name="Chaves I."/>
            <person name="Simoes F."/>
            <person name="Abreu I."/>
            <person name="Carrasquinho I."/>
            <person name="Faro C."/>
            <person name="Guimaraes J.B."/>
            <person name="Mendonca D."/>
            <person name="Nobrega F."/>
            <person name="Rodrigues L."/>
            <person name="Saibo N.J.M."/>
            <person name="Varela M.C."/>
            <person name="Egas C."/>
            <person name="Matos J."/>
            <person name="Miguel C.M."/>
            <person name="Oliveira M.M."/>
            <person name="Ricardo C.P."/>
            <person name="Goncalves S."/>
        </authorList>
    </citation>
    <scope>NUCLEOTIDE SEQUENCE [LARGE SCALE GENOMIC DNA]</scope>
    <source>
        <strain evidence="10">cv. HL8</strain>
    </source>
</reference>
<evidence type="ECO:0000256" key="3">
    <source>
        <dbReference type="ARBA" id="ARBA00022598"/>
    </source>
</evidence>
<protein>
    <recommendedName>
        <fullName evidence="2">valine--tRNA ligase</fullName>
        <ecNumber evidence="2">6.1.1.9</ecNumber>
    </recommendedName>
    <alternativeName>
        <fullName evidence="8">Valyl-tRNA synthetase</fullName>
    </alternativeName>
</protein>
<dbReference type="Proteomes" id="UP000237347">
    <property type="component" value="Unassembled WGS sequence"/>
</dbReference>
<keyword evidence="10" id="KW-1185">Reference proteome</keyword>
<evidence type="ECO:0000256" key="6">
    <source>
        <dbReference type="ARBA" id="ARBA00022917"/>
    </source>
</evidence>
<gene>
    <name evidence="9" type="primary">TWN2_0</name>
    <name evidence="9" type="ORF">CFP56_029058</name>
</gene>
<keyword evidence="4" id="KW-0547">Nucleotide-binding</keyword>
<accession>A0AAW0JSF1</accession>
<dbReference type="InterPro" id="IPR009080">
    <property type="entry name" value="tRNAsynth_Ia_anticodon-bd"/>
</dbReference>
<keyword evidence="5" id="KW-0067">ATP-binding</keyword>
<evidence type="ECO:0000256" key="4">
    <source>
        <dbReference type="ARBA" id="ARBA00022741"/>
    </source>
</evidence>
<dbReference type="PANTHER" id="PTHR11946:SF109">
    <property type="entry name" value="VALINE--TRNA LIGASE"/>
    <property type="match status" value="1"/>
</dbReference>
<name>A0AAW0JSF1_QUESU</name>
<evidence type="ECO:0000256" key="2">
    <source>
        <dbReference type="ARBA" id="ARBA00013169"/>
    </source>
</evidence>
<evidence type="ECO:0000256" key="1">
    <source>
        <dbReference type="ARBA" id="ARBA00005594"/>
    </source>
</evidence>
<proteinExistence type="inferred from homology"/>
<dbReference type="GO" id="GO:0004832">
    <property type="term" value="F:valine-tRNA ligase activity"/>
    <property type="evidence" value="ECO:0007669"/>
    <property type="project" value="UniProtKB-EC"/>
</dbReference>
<evidence type="ECO:0000256" key="7">
    <source>
        <dbReference type="ARBA" id="ARBA00023146"/>
    </source>
</evidence>
<keyword evidence="7" id="KW-0030">Aminoacyl-tRNA synthetase</keyword>
<evidence type="ECO:0000256" key="5">
    <source>
        <dbReference type="ARBA" id="ARBA00022840"/>
    </source>
</evidence>
<comment type="caution">
    <text evidence="9">The sequence shown here is derived from an EMBL/GenBank/DDBJ whole genome shotgun (WGS) entry which is preliminary data.</text>
</comment>
<dbReference type="GO" id="GO:0006438">
    <property type="term" value="P:valyl-tRNA aminoacylation"/>
    <property type="evidence" value="ECO:0007669"/>
    <property type="project" value="InterPro"/>
</dbReference>
<feature type="non-terminal residue" evidence="9">
    <location>
        <position position="1"/>
    </location>
</feature>
<dbReference type="EC" id="6.1.1.9" evidence="2"/>
<evidence type="ECO:0000313" key="9">
    <source>
        <dbReference type="EMBL" id="KAK7829497.1"/>
    </source>
</evidence>
<dbReference type="PANTHER" id="PTHR11946">
    <property type="entry name" value="VALYL-TRNA SYNTHETASES"/>
    <property type="match status" value="1"/>
</dbReference>
<dbReference type="GO" id="GO:0005829">
    <property type="term" value="C:cytosol"/>
    <property type="evidence" value="ECO:0007669"/>
    <property type="project" value="TreeGrafter"/>
</dbReference>
<evidence type="ECO:0000313" key="10">
    <source>
        <dbReference type="Proteomes" id="UP000237347"/>
    </source>
</evidence>